<keyword evidence="2" id="KW-1185">Reference proteome</keyword>
<dbReference type="Proteomes" id="UP000050525">
    <property type="component" value="Unassembled WGS sequence"/>
</dbReference>
<gene>
    <name evidence="1" type="ORF">Y1Q_0015532</name>
</gene>
<comment type="caution">
    <text evidence="1">The sequence shown here is derived from an EMBL/GenBank/DDBJ whole genome shotgun (WGS) entry which is preliminary data.</text>
</comment>
<dbReference type="AlphaFoldDB" id="A0A151NN52"/>
<evidence type="ECO:0000313" key="2">
    <source>
        <dbReference type="Proteomes" id="UP000050525"/>
    </source>
</evidence>
<reference evidence="1 2" key="1">
    <citation type="journal article" date="2012" name="Genome Biol.">
        <title>Sequencing three crocodilian genomes to illuminate the evolution of archosaurs and amniotes.</title>
        <authorList>
            <person name="St John J.A."/>
            <person name="Braun E.L."/>
            <person name="Isberg S.R."/>
            <person name="Miles L.G."/>
            <person name="Chong A.Y."/>
            <person name="Gongora J."/>
            <person name="Dalzell P."/>
            <person name="Moran C."/>
            <person name="Bed'hom B."/>
            <person name="Abzhanov A."/>
            <person name="Burgess S.C."/>
            <person name="Cooksey A.M."/>
            <person name="Castoe T.A."/>
            <person name="Crawford N.G."/>
            <person name="Densmore L.D."/>
            <person name="Drew J.C."/>
            <person name="Edwards S.V."/>
            <person name="Faircloth B.C."/>
            <person name="Fujita M.K."/>
            <person name="Greenwold M.J."/>
            <person name="Hoffmann F.G."/>
            <person name="Howard J.M."/>
            <person name="Iguchi T."/>
            <person name="Janes D.E."/>
            <person name="Khan S.Y."/>
            <person name="Kohno S."/>
            <person name="de Koning A.J."/>
            <person name="Lance S.L."/>
            <person name="McCarthy F.M."/>
            <person name="McCormack J.E."/>
            <person name="Merchant M.E."/>
            <person name="Peterson D.G."/>
            <person name="Pollock D.D."/>
            <person name="Pourmand N."/>
            <person name="Raney B.J."/>
            <person name="Roessler K.A."/>
            <person name="Sanford J.R."/>
            <person name="Sawyer R.H."/>
            <person name="Schmidt C.J."/>
            <person name="Triplett E.W."/>
            <person name="Tuberville T.D."/>
            <person name="Venegas-Anaya M."/>
            <person name="Howard J.T."/>
            <person name="Jarvis E.D."/>
            <person name="Guillette L.J.Jr."/>
            <person name="Glenn T.C."/>
            <person name="Green R.E."/>
            <person name="Ray D.A."/>
        </authorList>
    </citation>
    <scope>NUCLEOTIDE SEQUENCE [LARGE SCALE GENOMIC DNA]</scope>
    <source>
        <strain evidence="1">KSC_2009_1</strain>
    </source>
</reference>
<proteinExistence type="predicted"/>
<dbReference type="EMBL" id="AKHW03002524">
    <property type="protein sequence ID" value="KYO38257.1"/>
    <property type="molecule type" value="Genomic_DNA"/>
</dbReference>
<sequence length="69" mass="7848">MFFSVREEEIRVISAIKEKSQRLGFQTVRGSSNLYQGDNTDLSILDHSLHVLFTSSIVFPEILQIYSVG</sequence>
<name>A0A151NN52_ALLMI</name>
<evidence type="ECO:0000313" key="1">
    <source>
        <dbReference type="EMBL" id="KYO38257.1"/>
    </source>
</evidence>
<accession>A0A151NN52</accession>
<organism evidence="1 2">
    <name type="scientific">Alligator mississippiensis</name>
    <name type="common">American alligator</name>
    <dbReference type="NCBI Taxonomy" id="8496"/>
    <lineage>
        <taxon>Eukaryota</taxon>
        <taxon>Metazoa</taxon>
        <taxon>Chordata</taxon>
        <taxon>Craniata</taxon>
        <taxon>Vertebrata</taxon>
        <taxon>Euteleostomi</taxon>
        <taxon>Archelosauria</taxon>
        <taxon>Archosauria</taxon>
        <taxon>Crocodylia</taxon>
        <taxon>Alligatoridae</taxon>
        <taxon>Alligatorinae</taxon>
        <taxon>Alligator</taxon>
    </lineage>
</organism>
<protein>
    <submittedName>
        <fullName evidence="1">Uncharacterized protein</fullName>
    </submittedName>
</protein>